<dbReference type="AlphaFoldDB" id="D2RFP8"/>
<dbReference type="Pfam" id="PF02540">
    <property type="entry name" value="NAD_synthase"/>
    <property type="match status" value="1"/>
</dbReference>
<dbReference type="GO" id="GO:0016783">
    <property type="term" value="F:sulfurtransferase activity"/>
    <property type="evidence" value="ECO:0007669"/>
    <property type="project" value="InterPro"/>
</dbReference>
<dbReference type="PANTHER" id="PTHR43169">
    <property type="entry name" value="EXSB FAMILY PROTEIN"/>
    <property type="match status" value="1"/>
</dbReference>
<dbReference type="CDD" id="cd01990">
    <property type="entry name" value="LarE-like"/>
    <property type="match status" value="1"/>
</dbReference>
<name>D2RFP8_ARCPA</name>
<dbReference type="InterPro" id="IPR022310">
    <property type="entry name" value="NAD/GMP_synthase"/>
</dbReference>
<protein>
    <submittedName>
        <fullName evidence="2">ExsB family protein</fullName>
    </submittedName>
</protein>
<dbReference type="PIRSF" id="PIRSF006661">
    <property type="entry name" value="PP-lp_UCP006661"/>
    <property type="match status" value="1"/>
</dbReference>
<dbReference type="PANTHER" id="PTHR43169:SF2">
    <property type="entry name" value="NAD_GMP SYNTHASE DOMAIN-CONTAINING PROTEIN"/>
    <property type="match status" value="1"/>
</dbReference>
<dbReference type="GO" id="GO:0006163">
    <property type="term" value="P:purine nucleotide metabolic process"/>
    <property type="evidence" value="ECO:0007669"/>
    <property type="project" value="UniProtKB-ARBA"/>
</dbReference>
<accession>D2RFP8</accession>
<dbReference type="KEGG" id="apo:Arcpr_0047"/>
<evidence type="ECO:0000259" key="1">
    <source>
        <dbReference type="Pfam" id="PF02540"/>
    </source>
</evidence>
<dbReference type="InterPro" id="IPR052188">
    <property type="entry name" value="Ni-pincer_cofactor_biosynth"/>
</dbReference>
<organism evidence="2 3">
    <name type="scientific">Archaeoglobus profundus (strain DSM 5631 / JCM 9629 / NBRC 100127 / Av18)</name>
    <dbReference type="NCBI Taxonomy" id="572546"/>
    <lineage>
        <taxon>Archaea</taxon>
        <taxon>Methanobacteriati</taxon>
        <taxon>Methanobacteriota</taxon>
        <taxon>Archaeoglobi</taxon>
        <taxon>Archaeoglobales</taxon>
        <taxon>Archaeoglobaceae</taxon>
        <taxon>Archaeoglobus</taxon>
    </lineage>
</organism>
<dbReference type="OrthoDB" id="61764at2157"/>
<dbReference type="SUPFAM" id="SSF52402">
    <property type="entry name" value="Adenine nucleotide alpha hydrolases-like"/>
    <property type="match status" value="1"/>
</dbReference>
<dbReference type="Proteomes" id="UP000001901">
    <property type="component" value="Chromosome"/>
</dbReference>
<dbReference type="PaxDb" id="572546-Arcpr_0047"/>
<dbReference type="RefSeq" id="WP_012939459.1">
    <property type="nucleotide sequence ID" value="NC_013741.1"/>
</dbReference>
<proteinExistence type="predicted"/>
<dbReference type="GeneID" id="8738692"/>
<dbReference type="eggNOG" id="arCOG00043">
    <property type="taxonomic scope" value="Archaea"/>
</dbReference>
<reference evidence="2 3" key="1">
    <citation type="journal article" date="2010" name="Stand. Genomic Sci.">
        <title>Complete genome sequence of Archaeoglobus profundus type strain (AV18).</title>
        <authorList>
            <person name="von Jan M."/>
            <person name="Lapidus A."/>
            <person name="Del Rio T.G."/>
            <person name="Copeland A."/>
            <person name="Tice H."/>
            <person name="Cheng J.F."/>
            <person name="Lucas S."/>
            <person name="Chen F."/>
            <person name="Nolan M."/>
            <person name="Goodwin L."/>
            <person name="Han C."/>
            <person name="Pitluck S."/>
            <person name="Liolios K."/>
            <person name="Ivanova N."/>
            <person name="Mavromatis K."/>
            <person name="Ovchinnikova G."/>
            <person name="Chertkov O."/>
            <person name="Pati A."/>
            <person name="Chen A."/>
            <person name="Palaniappan K."/>
            <person name="Land M."/>
            <person name="Hauser L."/>
            <person name="Chang Y.J."/>
            <person name="Jeffries C.D."/>
            <person name="Saunders E."/>
            <person name="Brettin T."/>
            <person name="Detter J.C."/>
            <person name="Chain P."/>
            <person name="Eichinger K."/>
            <person name="Huber H."/>
            <person name="Spring S."/>
            <person name="Rohde M."/>
            <person name="Goker M."/>
            <person name="Wirth R."/>
            <person name="Woyke T."/>
            <person name="Bristow J."/>
            <person name="Eisen J.A."/>
            <person name="Markowitz V."/>
            <person name="Hugenholtz P."/>
            <person name="Kyrpides N.C."/>
            <person name="Klenk H.P."/>
        </authorList>
    </citation>
    <scope>NUCLEOTIDE SEQUENCE [LARGE SCALE GENOMIC DNA]</scope>
    <source>
        <strain evidence="3">DSM 5631 / JCM 9629 / NBRC 100127 / Av18</strain>
    </source>
</reference>
<feature type="domain" description="NAD/GMP synthase" evidence="1">
    <location>
        <begin position="5"/>
        <end position="133"/>
    </location>
</feature>
<dbReference type="STRING" id="572546.Arcpr_0047"/>
<dbReference type="InterPro" id="IPR005232">
    <property type="entry name" value="LarE"/>
</dbReference>
<dbReference type="NCBIfam" id="TIGR00268">
    <property type="entry name" value="ATP-dependent sacrificial sulfur transferase LarE"/>
    <property type="match status" value="1"/>
</dbReference>
<evidence type="ECO:0000313" key="2">
    <source>
        <dbReference type="EMBL" id="ADB57123.1"/>
    </source>
</evidence>
<dbReference type="InterPro" id="IPR014729">
    <property type="entry name" value="Rossmann-like_a/b/a_fold"/>
</dbReference>
<dbReference type="EMBL" id="CP001857">
    <property type="protein sequence ID" value="ADB57123.1"/>
    <property type="molecule type" value="Genomic_DNA"/>
</dbReference>
<evidence type="ECO:0000313" key="3">
    <source>
        <dbReference type="Proteomes" id="UP000001901"/>
    </source>
</evidence>
<gene>
    <name evidence="2" type="ordered locus">Arcpr_0047</name>
</gene>
<dbReference type="Gene3D" id="3.40.50.620">
    <property type="entry name" value="HUPs"/>
    <property type="match status" value="1"/>
</dbReference>
<sequence length="259" mass="29670">MSKIEKLKEFISKIGKNGVVVMFSGGVDSVTLTKLCKDVIKRVFAVTVVSEVLSKYDVEYAKSVAKEIGVDHYILEIDLLNDENFVRNDENRCYFCKKKMIRMVKEFASAVGVECIVEGTNVSELNEYRPGYRAVVEEGVYSPWIEVGIDKEEIRSIAKKLGLSVHDNPPTTCLATRIPFGHRITHERLRRIEKAESIVRDLDFKVVRVRDYGDIAIVEVGREERSKFFNVDLMDYLSKSLKDLGYKYVTLNLEGYSRF</sequence>
<keyword evidence="3" id="KW-1185">Reference proteome</keyword>
<dbReference type="HOGENOM" id="CLU_061181_0_2_2"/>